<keyword evidence="3" id="KW-0131">Cell cycle</keyword>
<dbReference type="GO" id="GO:0005737">
    <property type="term" value="C:cytoplasm"/>
    <property type="evidence" value="ECO:0007669"/>
    <property type="project" value="TreeGrafter"/>
</dbReference>
<accession>A0A9X2RGD7</accession>
<proteinExistence type="predicted"/>
<dbReference type="AlphaFoldDB" id="A0A9X2RGD7"/>
<keyword evidence="4" id="KW-1185">Reference proteome</keyword>
<dbReference type="GO" id="GO:0051301">
    <property type="term" value="P:cell division"/>
    <property type="evidence" value="ECO:0007669"/>
    <property type="project" value="UniProtKB-KW"/>
</dbReference>
<gene>
    <name evidence="3" type="primary">zapE</name>
    <name evidence="3" type="ORF">NOG11_00795</name>
</gene>
<dbReference type="Pfam" id="PF03969">
    <property type="entry name" value="AFG1_ATPase"/>
    <property type="match status" value="1"/>
</dbReference>
<dbReference type="Gene3D" id="3.40.50.300">
    <property type="entry name" value="P-loop containing nucleotide triphosphate hydrolases"/>
    <property type="match status" value="1"/>
</dbReference>
<name>A0A9X2RGD7_9PROT</name>
<dbReference type="Proteomes" id="UP001142610">
    <property type="component" value="Unassembled WGS sequence"/>
</dbReference>
<dbReference type="SUPFAM" id="SSF52540">
    <property type="entry name" value="P-loop containing nucleoside triphosphate hydrolases"/>
    <property type="match status" value="1"/>
</dbReference>
<comment type="caution">
    <text evidence="3">The sequence shown here is derived from an EMBL/GenBank/DDBJ whole genome shotgun (WGS) entry which is preliminary data.</text>
</comment>
<keyword evidence="3" id="KW-0132">Cell division</keyword>
<dbReference type="InterPro" id="IPR027417">
    <property type="entry name" value="P-loop_NTPase"/>
</dbReference>
<dbReference type="RefSeq" id="WP_256617719.1">
    <property type="nucleotide sequence ID" value="NZ_JANIBC010000001.1"/>
</dbReference>
<dbReference type="InterPro" id="IPR005654">
    <property type="entry name" value="ATPase_AFG1-like"/>
</dbReference>
<dbReference type="GO" id="GO:0005524">
    <property type="term" value="F:ATP binding"/>
    <property type="evidence" value="ECO:0007669"/>
    <property type="project" value="UniProtKB-KW"/>
</dbReference>
<keyword evidence="1" id="KW-0547">Nucleotide-binding</keyword>
<protein>
    <submittedName>
        <fullName evidence="3">Cell division protein ZapE</fullName>
    </submittedName>
</protein>
<dbReference type="GO" id="GO:0016887">
    <property type="term" value="F:ATP hydrolysis activity"/>
    <property type="evidence" value="ECO:0007669"/>
    <property type="project" value="InterPro"/>
</dbReference>
<organism evidence="3 4">
    <name type="scientific">Parvularcula maris</name>
    <dbReference type="NCBI Taxonomy" id="2965077"/>
    <lineage>
        <taxon>Bacteria</taxon>
        <taxon>Pseudomonadati</taxon>
        <taxon>Pseudomonadota</taxon>
        <taxon>Alphaproteobacteria</taxon>
        <taxon>Parvularculales</taxon>
        <taxon>Parvularculaceae</taxon>
        <taxon>Parvularcula</taxon>
    </lineage>
</organism>
<evidence type="ECO:0000256" key="1">
    <source>
        <dbReference type="ARBA" id="ARBA00022741"/>
    </source>
</evidence>
<evidence type="ECO:0000313" key="3">
    <source>
        <dbReference type="EMBL" id="MCQ8183915.1"/>
    </source>
</evidence>
<dbReference type="PANTHER" id="PTHR12169">
    <property type="entry name" value="ATPASE N2B"/>
    <property type="match status" value="1"/>
</dbReference>
<dbReference type="EMBL" id="JANIBC010000001">
    <property type="protein sequence ID" value="MCQ8183915.1"/>
    <property type="molecule type" value="Genomic_DNA"/>
</dbReference>
<evidence type="ECO:0000313" key="4">
    <source>
        <dbReference type="Proteomes" id="UP001142610"/>
    </source>
</evidence>
<reference evidence="3" key="1">
    <citation type="submission" date="2022-07" db="EMBL/GenBank/DDBJ databases">
        <title>Parvularcula maris sp. nov., an algicidal bacterium isolated from seawater.</title>
        <authorList>
            <person name="Li F."/>
        </authorList>
    </citation>
    <scope>NUCLEOTIDE SEQUENCE</scope>
    <source>
        <strain evidence="3">BGMRC 0090</strain>
    </source>
</reference>
<dbReference type="PANTHER" id="PTHR12169:SF6">
    <property type="entry name" value="AFG1-LIKE ATPASE"/>
    <property type="match status" value="1"/>
</dbReference>
<evidence type="ECO:0000256" key="2">
    <source>
        <dbReference type="ARBA" id="ARBA00022840"/>
    </source>
</evidence>
<dbReference type="NCBIfam" id="NF040713">
    <property type="entry name" value="ZapE"/>
    <property type="match status" value="1"/>
</dbReference>
<keyword evidence="2" id="KW-0067">ATP-binding</keyword>
<sequence>MSHTLSTYEELVERGELRADPAQAEAAEALGRLEDGLRAENGRRLPWQNPREAGGLYLYGGVGAGKTLLMDLFARLAPDLPTRRRHYHVFMEEMHSFIRDWRGMDDRERRRHPARARRAELDDPIPHAAKHVFQGAELLCLDEMQVTDIADAMLLGRLFEAYFERGGNLVVTSNRAPSELYKNGINRELFEPFIKLIESTLTVHEIVAAEDYRLAGLKRLGVYFSPLGPEAEACMDKTFASQLMGKEPKPYDLSVGGRKLTIPQAAGDTARASFAELCERPLGAPDYLALSRRYGAVFLDNIPKLTPENADAASRFRTLIDALYDHRCKLVCSAAAEPDELYTDGKLAFEFERTASRLYEMRSEGYLKEEHRADEDA</sequence>